<accession>A0A5F2B0T1</accession>
<organism evidence="2 3">
    <name type="scientific">Leptospira barantonii</name>
    <dbReference type="NCBI Taxonomy" id="2023184"/>
    <lineage>
        <taxon>Bacteria</taxon>
        <taxon>Pseudomonadati</taxon>
        <taxon>Spirochaetota</taxon>
        <taxon>Spirochaetia</taxon>
        <taxon>Leptospirales</taxon>
        <taxon>Leptospiraceae</taxon>
        <taxon>Leptospira</taxon>
    </lineage>
</organism>
<dbReference type="GO" id="GO:0008168">
    <property type="term" value="F:methyltransferase activity"/>
    <property type="evidence" value="ECO:0007669"/>
    <property type="project" value="UniProtKB-KW"/>
</dbReference>
<dbReference type="InterPro" id="IPR029063">
    <property type="entry name" value="SAM-dependent_MTases_sf"/>
</dbReference>
<proteinExistence type="predicted"/>
<name>A0A5F2B0T1_9LEPT</name>
<evidence type="ECO:0000313" key="3">
    <source>
        <dbReference type="Proteomes" id="UP000298429"/>
    </source>
</evidence>
<dbReference type="Pfam" id="PF08242">
    <property type="entry name" value="Methyltransf_12"/>
    <property type="match status" value="1"/>
</dbReference>
<reference evidence="2 3" key="1">
    <citation type="journal article" date="2019" name="PLoS Negl. Trop. Dis.">
        <title>Revisiting the worldwide diversity of Leptospira species in the environment.</title>
        <authorList>
            <person name="Vincent A.T."/>
            <person name="Schiettekatte O."/>
            <person name="Bourhy P."/>
            <person name="Veyrier F.J."/>
            <person name="Picardeau M."/>
        </authorList>
    </citation>
    <scope>NUCLEOTIDE SEQUENCE [LARGE SCALE GENOMIC DNA]</scope>
    <source>
        <strain evidence="2 3">201702444</strain>
    </source>
</reference>
<protein>
    <submittedName>
        <fullName evidence="2">Class I SAM-dependent methyltransferase</fullName>
    </submittedName>
</protein>
<keyword evidence="2" id="KW-0489">Methyltransferase</keyword>
<feature type="domain" description="Methyltransferase type 12" evidence="1">
    <location>
        <begin position="58"/>
        <end position="133"/>
    </location>
</feature>
<comment type="caution">
    <text evidence="2">The sequence shown here is derived from an EMBL/GenBank/DDBJ whole genome shotgun (WGS) entry which is preliminary data.</text>
</comment>
<evidence type="ECO:0000259" key="1">
    <source>
        <dbReference type="Pfam" id="PF08242"/>
    </source>
</evidence>
<dbReference type="EMBL" id="RQGN01000071">
    <property type="protein sequence ID" value="TGL98103.1"/>
    <property type="molecule type" value="Genomic_DNA"/>
</dbReference>
<dbReference type="GO" id="GO:0032259">
    <property type="term" value="P:methylation"/>
    <property type="evidence" value="ECO:0007669"/>
    <property type="project" value="UniProtKB-KW"/>
</dbReference>
<dbReference type="Proteomes" id="UP000298429">
    <property type="component" value="Unassembled WGS sequence"/>
</dbReference>
<keyword evidence="2" id="KW-0808">Transferase</keyword>
<dbReference type="AlphaFoldDB" id="A0A5F2B0T1"/>
<evidence type="ECO:0000313" key="2">
    <source>
        <dbReference type="EMBL" id="TGL98103.1"/>
    </source>
</evidence>
<dbReference type="InterPro" id="IPR013217">
    <property type="entry name" value="Methyltransf_12"/>
</dbReference>
<dbReference type="Gene3D" id="3.40.50.150">
    <property type="entry name" value="Vaccinia Virus protein VP39"/>
    <property type="match status" value="1"/>
</dbReference>
<dbReference type="SUPFAM" id="SSF53335">
    <property type="entry name" value="S-adenosyl-L-methionine-dependent methyltransferases"/>
    <property type="match status" value="1"/>
</dbReference>
<dbReference type="OrthoDB" id="9791837at2"/>
<dbReference type="RefSeq" id="WP_135671451.1">
    <property type="nucleotide sequence ID" value="NZ_RQGN01000071.1"/>
</dbReference>
<gene>
    <name evidence="2" type="ORF">EHQ76_13815</name>
</gene>
<sequence>MNLDELNNVDKKLIERYSTRYQKFGQDPRTLGWDNKTNQEIRFKNAVRGVDISGKKILDIGCGFADFNQFLLDYSGEKNFEYSGADINPDLIGECKTRFPKSNFEIVNILSEPGRIQENSYDVVSMFGVLNFKFAEIQNLDFAKGMIEQAFRYAKEVLVVDMLSRVFDAKYPPDDFVYYYDPAEMLKFALTLTPHVSLIQDYISIPQREFVLQLRKSPI</sequence>